<evidence type="ECO:0008006" key="4">
    <source>
        <dbReference type="Google" id="ProtNLM"/>
    </source>
</evidence>
<dbReference type="RefSeq" id="WP_111063952.1">
    <property type="nucleotide sequence ID" value="NZ_JBHUCU010000005.1"/>
</dbReference>
<proteinExistence type="predicted"/>
<comment type="caution">
    <text evidence="2">The sequence shown here is derived from an EMBL/GenBank/DDBJ whole genome shotgun (WGS) entry which is preliminary data.</text>
</comment>
<evidence type="ECO:0000256" key="1">
    <source>
        <dbReference type="SAM" id="SignalP"/>
    </source>
</evidence>
<organism evidence="2 3">
    <name type="scientific">Putridiphycobacter roseus</name>
    <dbReference type="NCBI Taxonomy" id="2219161"/>
    <lineage>
        <taxon>Bacteria</taxon>
        <taxon>Pseudomonadati</taxon>
        <taxon>Bacteroidota</taxon>
        <taxon>Flavobacteriia</taxon>
        <taxon>Flavobacteriales</taxon>
        <taxon>Crocinitomicaceae</taxon>
        <taxon>Putridiphycobacter</taxon>
    </lineage>
</organism>
<feature type="chain" id="PRO_5016017099" description="Outer membrane protein beta-barrel domain-containing protein" evidence="1">
    <location>
        <begin position="20"/>
        <end position="160"/>
    </location>
</feature>
<keyword evidence="3" id="KW-1185">Reference proteome</keyword>
<dbReference type="AlphaFoldDB" id="A0A2W1NBN4"/>
<dbReference type="OrthoDB" id="978645at2"/>
<evidence type="ECO:0000313" key="3">
    <source>
        <dbReference type="Proteomes" id="UP000249248"/>
    </source>
</evidence>
<evidence type="ECO:0000313" key="2">
    <source>
        <dbReference type="EMBL" id="PZE16493.1"/>
    </source>
</evidence>
<keyword evidence="1" id="KW-0732">Signal</keyword>
<sequence>MKKIIVICTFIGLAFSLNAQVNPNAIGLRTGGGSYGYGYEISFQHGFGSANRLELDLGSRGNSGYRHLGVSGIYHWVWNITDGLNWYAGPGAQIGLYSYKNIYTENYVGIGIGGQIGIEYDFSSLDVPLLLSLDTRPMWGLNGGYSGLGYGANFALRYLF</sequence>
<name>A0A2W1NBN4_9FLAO</name>
<protein>
    <recommendedName>
        <fullName evidence="4">Outer membrane protein beta-barrel domain-containing protein</fullName>
    </recommendedName>
</protein>
<reference evidence="2 3" key="1">
    <citation type="submission" date="2018-06" db="EMBL/GenBank/DDBJ databases">
        <title>The draft genome sequence of Crocinitomix sp. SM1701.</title>
        <authorList>
            <person name="Zhang X."/>
        </authorList>
    </citation>
    <scope>NUCLEOTIDE SEQUENCE [LARGE SCALE GENOMIC DNA]</scope>
    <source>
        <strain evidence="2 3">SM1701</strain>
    </source>
</reference>
<accession>A0A2W1NBN4</accession>
<gene>
    <name evidence="2" type="ORF">DNU06_13180</name>
</gene>
<dbReference type="Proteomes" id="UP000249248">
    <property type="component" value="Unassembled WGS sequence"/>
</dbReference>
<feature type="signal peptide" evidence="1">
    <location>
        <begin position="1"/>
        <end position="19"/>
    </location>
</feature>
<dbReference type="EMBL" id="QKSB01000008">
    <property type="protein sequence ID" value="PZE16493.1"/>
    <property type="molecule type" value="Genomic_DNA"/>
</dbReference>